<accession>A0A5E7VU85</accession>
<reference evidence="1 2" key="1">
    <citation type="submission" date="2019-09" db="EMBL/GenBank/DDBJ databases">
        <authorList>
            <person name="Chandra G."/>
            <person name="Truman W A."/>
        </authorList>
    </citation>
    <scope>NUCLEOTIDE SEQUENCE [LARGE SCALE GENOMIC DNA]</scope>
    <source>
        <strain evidence="1">PS928</strain>
    </source>
</reference>
<protein>
    <submittedName>
        <fullName evidence="1">Uncharacterized protein</fullName>
    </submittedName>
</protein>
<name>A0A5E7VU85_PSEFL</name>
<proteinExistence type="predicted"/>
<dbReference type="AlphaFoldDB" id="A0A5E7VU85"/>
<gene>
    <name evidence="1" type="ORF">PS928_06563</name>
</gene>
<dbReference type="Proteomes" id="UP000381378">
    <property type="component" value="Unassembled WGS sequence"/>
</dbReference>
<dbReference type="RefSeq" id="WP_150788324.1">
    <property type="nucleotide sequence ID" value="NZ_CABVJF010000046.1"/>
</dbReference>
<sequence>MSILESIGEIGKADKIYIKPRIPRDKARNAILSYAEDLDYDDIVVLIDDTVFGNSKNGLIVTEEAIIGKESFTDPFYFSLSKKPDVFAKKGFTSVTLYINDQKVISFTQPSFNDLISIFKKIERHIRVAAASQNTPVQEALPSIAASAQPILENQVAASGIAIEQETETQLIENSQIIGEAVVPDEQAQPPKSDASVESIFERIEKDTMIGSISTMKTVNSAFNFLGDILSDKTTSSEQIRRETSSYFAKTIIRIRTDYIERNKVIGLMNNVATLESLIFASGLLHLELSNRGMNITSIGYILNESIKNFLSLDNSRESNSTVVSLVAIAAKMASSQEELFSLFYLRQVMSNSRRELCDDKMGMDMLREAASQQSEQSFEDALHESFMVAIGHSIEEIGDITSDRTIIYNAKKCVDVILDSAQTGWR</sequence>
<organism evidence="1 2">
    <name type="scientific">Pseudomonas fluorescens</name>
    <dbReference type="NCBI Taxonomy" id="294"/>
    <lineage>
        <taxon>Bacteria</taxon>
        <taxon>Pseudomonadati</taxon>
        <taxon>Pseudomonadota</taxon>
        <taxon>Gammaproteobacteria</taxon>
        <taxon>Pseudomonadales</taxon>
        <taxon>Pseudomonadaceae</taxon>
        <taxon>Pseudomonas</taxon>
    </lineage>
</organism>
<evidence type="ECO:0000313" key="2">
    <source>
        <dbReference type="Proteomes" id="UP000381378"/>
    </source>
</evidence>
<dbReference type="EMBL" id="CABVJF010000046">
    <property type="protein sequence ID" value="VVQ26401.1"/>
    <property type="molecule type" value="Genomic_DNA"/>
</dbReference>
<evidence type="ECO:0000313" key="1">
    <source>
        <dbReference type="EMBL" id="VVQ26401.1"/>
    </source>
</evidence>
<dbReference type="OrthoDB" id="7027383at2"/>